<reference evidence="5" key="3">
    <citation type="submission" date="2025-08" db="UniProtKB">
        <authorList>
            <consortium name="Ensembl"/>
        </authorList>
    </citation>
    <scope>IDENTIFICATION</scope>
    <source>
        <strain evidence="5">JP 163 A</strain>
    </source>
</reference>
<dbReference type="Pfam" id="PF00020">
    <property type="entry name" value="TNFR_c6"/>
    <property type="match status" value="3"/>
</dbReference>
<reference evidence="5" key="4">
    <citation type="submission" date="2025-09" db="UniProtKB">
        <authorList>
            <consortium name="Ensembl"/>
        </authorList>
    </citation>
    <scope>IDENTIFICATION</scope>
    <source>
        <strain evidence="5">JP 163 A</strain>
    </source>
</reference>
<feature type="repeat" description="TNFR-Cys" evidence="1">
    <location>
        <begin position="245"/>
        <end position="287"/>
    </location>
</feature>
<comment type="caution">
    <text evidence="1">Lacks conserved residue(s) required for the propagation of feature annotation.</text>
</comment>
<feature type="signal peptide" evidence="3">
    <location>
        <begin position="1"/>
        <end position="22"/>
    </location>
</feature>
<dbReference type="Proteomes" id="UP000002852">
    <property type="component" value="Unassembled WGS sequence"/>
</dbReference>
<feature type="chain" id="PRO_5017369501" evidence="3">
    <location>
        <begin position="23"/>
        <end position="471"/>
    </location>
</feature>
<dbReference type="InParanoid" id="A0A3B5QK80"/>
<evidence type="ECO:0000313" key="6">
    <source>
        <dbReference type="Proteomes" id="UP000002852"/>
    </source>
</evidence>
<dbReference type="PROSITE" id="PS00652">
    <property type="entry name" value="TNFR_NGFR_1"/>
    <property type="match status" value="3"/>
</dbReference>
<dbReference type="OMA" id="CHCESAT"/>
<keyword evidence="2" id="KW-0812">Transmembrane</keyword>
<evidence type="ECO:0000313" key="5">
    <source>
        <dbReference type="Ensembl" id="ENSXMAP00000031333.1"/>
    </source>
</evidence>
<evidence type="ECO:0000256" key="3">
    <source>
        <dbReference type="SAM" id="SignalP"/>
    </source>
</evidence>
<protein>
    <submittedName>
        <fullName evidence="5">Proprotein convertase subtilisin/kexin type 5-like</fullName>
    </submittedName>
</protein>
<reference evidence="6" key="2">
    <citation type="journal article" date="2013" name="Nat. Genet.">
        <title>The genome of the platyfish, Xiphophorus maculatus, provides insights into evolutionary adaptation and several complex traits.</title>
        <authorList>
            <person name="Schartl M."/>
            <person name="Walter R.B."/>
            <person name="Shen Y."/>
            <person name="Garcia T."/>
            <person name="Catchen J."/>
            <person name="Amores A."/>
            <person name="Braasch I."/>
            <person name="Chalopin D."/>
            <person name="Volff J.N."/>
            <person name="Lesch K.P."/>
            <person name="Bisazza A."/>
            <person name="Minx P."/>
            <person name="Hillier L."/>
            <person name="Wilson R.K."/>
            <person name="Fuerstenberg S."/>
            <person name="Boore J."/>
            <person name="Searle S."/>
            <person name="Postlethwait J.H."/>
            <person name="Warren W.C."/>
        </authorList>
    </citation>
    <scope>NUCLEOTIDE SEQUENCE [LARGE SCALE GENOMIC DNA]</scope>
    <source>
        <strain evidence="6">JP 163 A</strain>
    </source>
</reference>
<keyword evidence="2" id="KW-0472">Membrane</keyword>
<dbReference type="KEGG" id="xma:111606209"/>
<dbReference type="Gene3D" id="2.10.50.10">
    <property type="entry name" value="Tumor Necrosis Factor Receptor, subunit A, domain 2"/>
    <property type="match status" value="6"/>
</dbReference>
<dbReference type="GO" id="GO:0050830">
    <property type="term" value="P:defense response to Gram-positive bacterium"/>
    <property type="evidence" value="ECO:0007669"/>
    <property type="project" value="TreeGrafter"/>
</dbReference>
<feature type="domain" description="TNFR-Cys" evidence="4">
    <location>
        <begin position="60"/>
        <end position="102"/>
    </location>
</feature>
<dbReference type="AlphaFoldDB" id="A0A3B5QK80"/>
<keyword evidence="1" id="KW-1015">Disulfide bond</keyword>
<proteinExistence type="predicted"/>
<keyword evidence="3" id="KW-0732">Signal</keyword>
<evidence type="ECO:0000256" key="2">
    <source>
        <dbReference type="SAM" id="Phobius"/>
    </source>
</evidence>
<dbReference type="GO" id="GO:0046642">
    <property type="term" value="P:negative regulation of alpha-beta T cell proliferation"/>
    <property type="evidence" value="ECO:0007669"/>
    <property type="project" value="TreeGrafter"/>
</dbReference>
<dbReference type="Ensembl" id="ENSXMAT00000029851.1">
    <property type="protein sequence ID" value="ENSXMAP00000031333.1"/>
    <property type="gene ID" value="ENSXMAG00000025516.1"/>
</dbReference>
<dbReference type="SUPFAM" id="SSF57586">
    <property type="entry name" value="TNF receptor-like"/>
    <property type="match status" value="4"/>
</dbReference>
<dbReference type="GeneID" id="111606209"/>
<dbReference type="GO" id="GO:0009897">
    <property type="term" value="C:external side of plasma membrane"/>
    <property type="evidence" value="ECO:0007669"/>
    <property type="project" value="TreeGrafter"/>
</dbReference>
<dbReference type="CDD" id="cd13405">
    <property type="entry name" value="TNFRSF14_teleost"/>
    <property type="match status" value="2"/>
</dbReference>
<sequence length="471" mass="51579">MTSWATTSMLLVILMRNFRVDSIRCHLTEYRIGEECCPMCNVGHRVKTDCTEFKRTICQTCSDGTFMDLPNGLKRCNPCSTCDSGAGLKVKRQCEITTDTVCEPMEGFYCTDLKSGGCSVAQKHRSCEPGHYISRMGTASTDTECSECSSGSFSDGTMLSCQPHTQCENKNLHLIKAGTASTDAECGGKSSNITGIVIQMTKIGVKSFRCHITEYNIGEECCPMCPAGYRVKTDCTEFRSTICQSCSDGTYMDLPNGLKRCNPCSNCDSGAGLKEKQQCVITADTVCEPMEGFYCTDLKSGGCSVAQKHRSCEPGHYISRNGTASTDTECSECSSGSFSDGTMLSCQPHTQCEKENLHLIKAGTASTDAECGGKSYTTTGIVIGVLFLVIFLLVAAAIVVVLWKTKKIKIPNICTKRQKPQRDQAEEEEQGVRLNVQEVMIPNIDTTRFSDQHQQARRLNCLAEGHNDRDR</sequence>
<dbReference type="FunCoup" id="A0A3B5QK80">
    <property type="interactions" value="1128"/>
</dbReference>
<accession>A0A3B5QK80</accession>
<dbReference type="FunFam" id="2.10.50.10:FF:000007">
    <property type="entry name" value="TNF receptor superfamily member 14"/>
    <property type="match status" value="2"/>
</dbReference>
<dbReference type="GO" id="GO:0002720">
    <property type="term" value="P:positive regulation of cytokine production involved in immune response"/>
    <property type="evidence" value="ECO:0007669"/>
    <property type="project" value="TreeGrafter"/>
</dbReference>
<dbReference type="PANTHER" id="PTHR46838">
    <property type="entry name" value="TUMOR NECROSIS FACTOR RECEPTOR SUPERFAMILY MEMBER 14"/>
    <property type="match status" value="1"/>
</dbReference>
<reference evidence="6" key="1">
    <citation type="submission" date="2012-01" db="EMBL/GenBank/DDBJ databases">
        <authorList>
            <person name="Walter R."/>
            <person name="Schartl M."/>
            <person name="Warren W."/>
        </authorList>
    </citation>
    <scope>NUCLEOTIDE SEQUENCE [LARGE SCALE GENOMIC DNA]</scope>
    <source>
        <strain evidence="6">JP 163 A</strain>
    </source>
</reference>
<organism evidence="5 6">
    <name type="scientific">Xiphophorus maculatus</name>
    <name type="common">Southern platyfish</name>
    <name type="synonym">Platypoecilus maculatus</name>
    <dbReference type="NCBI Taxonomy" id="8083"/>
    <lineage>
        <taxon>Eukaryota</taxon>
        <taxon>Metazoa</taxon>
        <taxon>Chordata</taxon>
        <taxon>Craniata</taxon>
        <taxon>Vertebrata</taxon>
        <taxon>Euteleostomi</taxon>
        <taxon>Actinopterygii</taxon>
        <taxon>Neopterygii</taxon>
        <taxon>Teleostei</taxon>
        <taxon>Neoteleostei</taxon>
        <taxon>Acanthomorphata</taxon>
        <taxon>Ovalentaria</taxon>
        <taxon>Atherinomorphae</taxon>
        <taxon>Cyprinodontiformes</taxon>
        <taxon>Poeciliidae</taxon>
        <taxon>Poeciliinae</taxon>
        <taxon>Xiphophorus</taxon>
    </lineage>
</organism>
<dbReference type="PROSITE" id="PS50050">
    <property type="entry name" value="TNFR_NGFR_2"/>
    <property type="match status" value="2"/>
</dbReference>
<dbReference type="InterPro" id="IPR001368">
    <property type="entry name" value="TNFR/NGFR_Cys_rich_reg"/>
</dbReference>
<evidence type="ECO:0000256" key="1">
    <source>
        <dbReference type="PROSITE-ProRule" id="PRU00206"/>
    </source>
</evidence>
<dbReference type="RefSeq" id="XP_023182066.1">
    <property type="nucleotide sequence ID" value="XM_023326298.1"/>
</dbReference>
<dbReference type="CDD" id="cd00185">
    <property type="entry name" value="TNFRSF"/>
    <property type="match status" value="2"/>
</dbReference>
<dbReference type="OrthoDB" id="10031141at2759"/>
<keyword evidence="6" id="KW-1185">Reference proteome</keyword>
<dbReference type="RefSeq" id="XP_023182013.1">
    <property type="nucleotide sequence ID" value="XM_023326245.1"/>
</dbReference>
<feature type="transmembrane region" description="Helical" evidence="2">
    <location>
        <begin position="381"/>
        <end position="403"/>
    </location>
</feature>
<keyword evidence="2" id="KW-1133">Transmembrane helix</keyword>
<dbReference type="GO" id="GO:2000406">
    <property type="term" value="P:positive regulation of T cell migration"/>
    <property type="evidence" value="ECO:0007669"/>
    <property type="project" value="TreeGrafter"/>
</dbReference>
<dbReference type="GO" id="GO:0050829">
    <property type="term" value="P:defense response to Gram-negative bacterium"/>
    <property type="evidence" value="ECO:0007669"/>
    <property type="project" value="TreeGrafter"/>
</dbReference>
<dbReference type="PANTHER" id="PTHR46838:SF1">
    <property type="entry name" value="TUMOR NECROSIS FACTOR RECEPTOR SUPERFAMILY MEMBER 14"/>
    <property type="match status" value="1"/>
</dbReference>
<feature type="repeat" description="TNFR-Cys" evidence="1">
    <location>
        <begin position="60"/>
        <end position="102"/>
    </location>
</feature>
<feature type="domain" description="TNFR-Cys" evidence="4">
    <location>
        <begin position="245"/>
        <end position="287"/>
    </location>
</feature>
<dbReference type="SMART" id="SM00208">
    <property type="entry name" value="TNFR"/>
    <property type="match status" value="8"/>
</dbReference>
<evidence type="ECO:0000259" key="4">
    <source>
        <dbReference type="PROSITE" id="PS50050"/>
    </source>
</evidence>
<dbReference type="STRING" id="8083.ENSXMAP00000031333"/>
<feature type="disulfide bond" evidence="1">
    <location>
        <begin position="246"/>
        <end position="261"/>
    </location>
</feature>
<feature type="disulfide bond" evidence="1">
    <location>
        <begin position="61"/>
        <end position="76"/>
    </location>
</feature>
<name>A0A3B5QK80_XIPMA</name>
<dbReference type="GeneTree" id="ENSGT00950000183126"/>